<sequence length="167" mass="17776">MSSSDRRQFLSLLLTLPLVGCGFAPAYGPGAPAKALLGKVQADEPGTRDAFSFVARIEERFGRPQEPTFRLSYQISIQRVDLAVTTAGSILRYEMVGNVNWQLIDIATGKVITTGTAQSFTGSAATETTTAAQAAEDDSRLRLMRILADQVASKLVATATNAPPSTP</sequence>
<comment type="caution">
    <text evidence="1">The sequence shown here is derived from an EMBL/GenBank/DDBJ whole genome shotgun (WGS) entry which is preliminary data.</text>
</comment>
<dbReference type="InterPro" id="IPR006311">
    <property type="entry name" value="TAT_signal"/>
</dbReference>
<accession>A0A2W5UBS3</accession>
<dbReference type="InterPro" id="IPR007485">
    <property type="entry name" value="LPS_assembly_LptE"/>
</dbReference>
<name>A0A2W5UBS3_CERSP</name>
<protein>
    <recommendedName>
        <fullName evidence="3">LPS-assembly lipoprotein</fullName>
    </recommendedName>
</protein>
<evidence type="ECO:0000313" key="2">
    <source>
        <dbReference type="Proteomes" id="UP000248975"/>
    </source>
</evidence>
<dbReference type="Pfam" id="PF04390">
    <property type="entry name" value="LptE"/>
    <property type="match status" value="1"/>
</dbReference>
<dbReference type="GO" id="GO:0019867">
    <property type="term" value="C:outer membrane"/>
    <property type="evidence" value="ECO:0007669"/>
    <property type="project" value="InterPro"/>
</dbReference>
<evidence type="ECO:0008006" key="3">
    <source>
        <dbReference type="Google" id="ProtNLM"/>
    </source>
</evidence>
<dbReference type="AlphaFoldDB" id="A0A2W5UBS3"/>
<dbReference type="EMBL" id="QFQS01000007">
    <property type="protein sequence ID" value="PZQ95430.1"/>
    <property type="molecule type" value="Genomic_DNA"/>
</dbReference>
<proteinExistence type="predicted"/>
<evidence type="ECO:0000313" key="1">
    <source>
        <dbReference type="EMBL" id="PZQ95430.1"/>
    </source>
</evidence>
<dbReference type="Gene3D" id="3.30.160.150">
    <property type="entry name" value="Lipoprotein like domain"/>
    <property type="match status" value="1"/>
</dbReference>
<dbReference type="Proteomes" id="UP000248975">
    <property type="component" value="Unassembled WGS sequence"/>
</dbReference>
<reference evidence="1 2" key="1">
    <citation type="submission" date="2017-08" db="EMBL/GenBank/DDBJ databases">
        <title>Infants hospitalized years apart are colonized by the same room-sourced microbial strains.</title>
        <authorList>
            <person name="Brooks B."/>
            <person name="Olm M.R."/>
            <person name="Firek B.A."/>
            <person name="Baker R."/>
            <person name="Thomas B.C."/>
            <person name="Morowitz M.J."/>
            <person name="Banfield J.F."/>
        </authorList>
    </citation>
    <scope>NUCLEOTIDE SEQUENCE [LARGE SCALE GENOMIC DNA]</scope>
    <source>
        <strain evidence="1">S2_003_000_R2_11</strain>
    </source>
</reference>
<gene>
    <name evidence="1" type="ORF">DI533_19115</name>
</gene>
<dbReference type="GO" id="GO:0043165">
    <property type="term" value="P:Gram-negative-bacterium-type cell outer membrane assembly"/>
    <property type="evidence" value="ECO:0007669"/>
    <property type="project" value="InterPro"/>
</dbReference>
<organism evidence="1 2">
    <name type="scientific">Cereibacter sphaeroides</name>
    <name type="common">Rhodobacter sphaeroides</name>
    <dbReference type="NCBI Taxonomy" id="1063"/>
    <lineage>
        <taxon>Bacteria</taxon>
        <taxon>Pseudomonadati</taxon>
        <taxon>Pseudomonadota</taxon>
        <taxon>Alphaproteobacteria</taxon>
        <taxon>Rhodobacterales</taxon>
        <taxon>Paracoccaceae</taxon>
        <taxon>Cereibacter</taxon>
    </lineage>
</organism>
<dbReference type="PROSITE" id="PS51318">
    <property type="entry name" value="TAT"/>
    <property type="match status" value="1"/>
</dbReference>